<dbReference type="RefSeq" id="WP_145273663.1">
    <property type="nucleotide sequence ID" value="NZ_CP036272.1"/>
</dbReference>
<dbReference type="Proteomes" id="UP000315003">
    <property type="component" value="Chromosome"/>
</dbReference>
<reference evidence="1 2" key="1">
    <citation type="submission" date="2019-02" db="EMBL/GenBank/DDBJ databases">
        <title>Deep-cultivation of Planctomycetes and their phenomic and genomic characterization uncovers novel biology.</title>
        <authorList>
            <person name="Wiegand S."/>
            <person name="Jogler M."/>
            <person name="Boedeker C."/>
            <person name="Pinto D."/>
            <person name="Vollmers J."/>
            <person name="Rivas-Marin E."/>
            <person name="Kohn T."/>
            <person name="Peeters S.H."/>
            <person name="Heuer A."/>
            <person name="Rast P."/>
            <person name="Oberbeckmann S."/>
            <person name="Bunk B."/>
            <person name="Jeske O."/>
            <person name="Meyerdierks A."/>
            <person name="Storesund J.E."/>
            <person name="Kallscheuer N."/>
            <person name="Luecker S."/>
            <person name="Lage O.M."/>
            <person name="Pohl T."/>
            <person name="Merkel B.J."/>
            <person name="Hornburger P."/>
            <person name="Mueller R.-W."/>
            <person name="Bruemmer F."/>
            <person name="Labrenz M."/>
            <person name="Spormann A.M."/>
            <person name="Op den Camp H."/>
            <person name="Overmann J."/>
            <person name="Amann R."/>
            <person name="Jetten M.S.M."/>
            <person name="Mascher T."/>
            <person name="Medema M.H."/>
            <person name="Devos D.P."/>
            <person name="Kaster A.-K."/>
            <person name="Ovreas L."/>
            <person name="Rohde M."/>
            <person name="Galperin M.Y."/>
            <person name="Jogler C."/>
        </authorList>
    </citation>
    <scope>NUCLEOTIDE SEQUENCE [LARGE SCALE GENOMIC DNA]</scope>
    <source>
        <strain evidence="1 2">SV_7m_r</strain>
    </source>
</reference>
<name>A0A517SX84_9BACT</name>
<evidence type="ECO:0000313" key="2">
    <source>
        <dbReference type="Proteomes" id="UP000315003"/>
    </source>
</evidence>
<dbReference type="AlphaFoldDB" id="A0A517SX84"/>
<dbReference type="OrthoDB" id="264836at2"/>
<gene>
    <name evidence="1" type="ORF">SV7mr_31770</name>
</gene>
<evidence type="ECO:0000313" key="1">
    <source>
        <dbReference type="EMBL" id="QDT60653.1"/>
    </source>
</evidence>
<proteinExistence type="predicted"/>
<protein>
    <recommendedName>
        <fullName evidence="3">LicD family protein</fullName>
    </recommendedName>
</protein>
<organism evidence="1 2">
    <name type="scientific">Stieleria bergensis</name>
    <dbReference type="NCBI Taxonomy" id="2528025"/>
    <lineage>
        <taxon>Bacteria</taxon>
        <taxon>Pseudomonadati</taxon>
        <taxon>Planctomycetota</taxon>
        <taxon>Planctomycetia</taxon>
        <taxon>Pirellulales</taxon>
        <taxon>Pirellulaceae</taxon>
        <taxon>Stieleria</taxon>
    </lineage>
</organism>
<evidence type="ECO:0008006" key="3">
    <source>
        <dbReference type="Google" id="ProtNLM"/>
    </source>
</evidence>
<sequence>MISSDVRGVLGRIRARYLLFGTFALQVHGFSFGSPDTDLWLDPSLGNEGWKDTVREIAGPHEILFRDHPEADPPCQSARIHCTPHMDIISRPSGHTDADFEPLYWLSTQSRYGRLPPVKVLLRSKLHAGRPKDYRHVMRVGRQILNIW</sequence>
<keyword evidence="2" id="KW-1185">Reference proteome</keyword>
<accession>A0A517SX84</accession>
<dbReference type="EMBL" id="CP036272">
    <property type="protein sequence ID" value="QDT60653.1"/>
    <property type="molecule type" value="Genomic_DNA"/>
</dbReference>